<feature type="region of interest" description="Disordered" evidence="1">
    <location>
        <begin position="27"/>
        <end position="48"/>
    </location>
</feature>
<evidence type="ECO:0000313" key="2">
    <source>
        <dbReference type="EMBL" id="WSB72774.1"/>
    </source>
</evidence>
<accession>A0ABZ1FQS8</accession>
<keyword evidence="3" id="KW-1185">Reference proteome</keyword>
<organism evidence="2 3">
    <name type="scientific">Streptomyces decoyicus</name>
    <dbReference type="NCBI Taxonomy" id="249567"/>
    <lineage>
        <taxon>Bacteria</taxon>
        <taxon>Bacillati</taxon>
        <taxon>Actinomycetota</taxon>
        <taxon>Actinomycetes</taxon>
        <taxon>Kitasatosporales</taxon>
        <taxon>Streptomycetaceae</taxon>
        <taxon>Streptomyces</taxon>
    </lineage>
</organism>
<gene>
    <name evidence="2" type="ORF">OG863_35155</name>
</gene>
<protein>
    <submittedName>
        <fullName evidence="2">Uncharacterized protein</fullName>
    </submittedName>
</protein>
<dbReference type="Proteomes" id="UP001344251">
    <property type="component" value="Chromosome"/>
</dbReference>
<evidence type="ECO:0000313" key="3">
    <source>
        <dbReference type="Proteomes" id="UP001344251"/>
    </source>
</evidence>
<proteinExistence type="predicted"/>
<dbReference type="RefSeq" id="WP_326622382.1">
    <property type="nucleotide sequence ID" value="NZ_CP109106.1"/>
</dbReference>
<reference evidence="2 3" key="1">
    <citation type="submission" date="2022-10" db="EMBL/GenBank/DDBJ databases">
        <title>The complete genomes of actinobacterial strains from the NBC collection.</title>
        <authorList>
            <person name="Joergensen T.S."/>
            <person name="Alvarez Arevalo M."/>
            <person name="Sterndorff E.B."/>
            <person name="Faurdal D."/>
            <person name="Vuksanovic O."/>
            <person name="Mourched A.-S."/>
            <person name="Charusanti P."/>
            <person name="Shaw S."/>
            <person name="Blin K."/>
            <person name="Weber T."/>
        </authorList>
    </citation>
    <scope>NUCLEOTIDE SEQUENCE [LARGE SCALE GENOMIC DNA]</scope>
    <source>
        <strain evidence="2 3">NBC 01774</strain>
    </source>
</reference>
<sequence>MAIKKLPAAAGAVVVLVLGAVGNQHGVEQGPAAVTPAGGPTTDNTPWT</sequence>
<dbReference type="EMBL" id="CP109106">
    <property type="protein sequence ID" value="WSB72774.1"/>
    <property type="molecule type" value="Genomic_DNA"/>
</dbReference>
<evidence type="ECO:0000256" key="1">
    <source>
        <dbReference type="SAM" id="MobiDB-lite"/>
    </source>
</evidence>
<name>A0ABZ1FQS8_9ACTN</name>